<feature type="transmembrane region" description="Helical" evidence="2">
    <location>
        <begin position="42"/>
        <end position="67"/>
    </location>
</feature>
<dbReference type="AlphaFoldDB" id="A0A6C0J518"/>
<feature type="transmembrane region" description="Helical" evidence="2">
    <location>
        <begin position="118"/>
        <end position="135"/>
    </location>
</feature>
<sequence length="227" mass="26422">MSTQKVIEYMRKNIPILSLVGMTMVNRLVFENTKCNDSNKAIAVIIFTAFAMLNFGWIIVCWFDYALTHPHIRHKWKCYASWQCIISLYSFFSFNNYINKGLPFNCFISYDESVADTMFYLSILLITNISCVEHMEWKKPHAIHNDPIYEQDDRQGHNVRGHNDDRQGHIEQEANEPHNDTQEANDDSQDHIEQEASGPHDDRHGNIGHEAIVRIDDNIYSDNSLLI</sequence>
<feature type="compositionally biased region" description="Basic and acidic residues" evidence="1">
    <location>
        <begin position="188"/>
        <end position="206"/>
    </location>
</feature>
<dbReference type="EMBL" id="MN740329">
    <property type="protein sequence ID" value="QHU00769.1"/>
    <property type="molecule type" value="Genomic_DNA"/>
</dbReference>
<feature type="transmembrane region" description="Helical" evidence="2">
    <location>
        <begin position="79"/>
        <end position="98"/>
    </location>
</feature>
<feature type="region of interest" description="Disordered" evidence="1">
    <location>
        <begin position="176"/>
        <end position="206"/>
    </location>
</feature>
<evidence type="ECO:0000256" key="2">
    <source>
        <dbReference type="SAM" id="Phobius"/>
    </source>
</evidence>
<feature type="transmembrane region" description="Helical" evidence="2">
    <location>
        <begin position="12"/>
        <end position="30"/>
    </location>
</feature>
<reference evidence="3" key="1">
    <citation type="journal article" date="2020" name="Nature">
        <title>Giant virus diversity and host interactions through global metagenomics.</title>
        <authorList>
            <person name="Schulz F."/>
            <person name="Roux S."/>
            <person name="Paez-Espino D."/>
            <person name="Jungbluth S."/>
            <person name="Walsh D.A."/>
            <person name="Denef V.J."/>
            <person name="McMahon K.D."/>
            <person name="Konstantinidis K.T."/>
            <person name="Eloe-Fadrosh E.A."/>
            <person name="Kyrpides N.C."/>
            <person name="Woyke T."/>
        </authorList>
    </citation>
    <scope>NUCLEOTIDE SEQUENCE</scope>
    <source>
        <strain evidence="3">GVMAG-M-3300025860-20</strain>
    </source>
</reference>
<keyword evidence="2" id="KW-1133">Transmembrane helix</keyword>
<keyword evidence="2" id="KW-0472">Membrane</keyword>
<evidence type="ECO:0000313" key="3">
    <source>
        <dbReference type="EMBL" id="QHU00769.1"/>
    </source>
</evidence>
<evidence type="ECO:0000256" key="1">
    <source>
        <dbReference type="SAM" id="MobiDB-lite"/>
    </source>
</evidence>
<keyword evidence="2" id="KW-0812">Transmembrane</keyword>
<organism evidence="3">
    <name type="scientific">viral metagenome</name>
    <dbReference type="NCBI Taxonomy" id="1070528"/>
    <lineage>
        <taxon>unclassified sequences</taxon>
        <taxon>metagenomes</taxon>
        <taxon>organismal metagenomes</taxon>
    </lineage>
</organism>
<proteinExistence type="predicted"/>
<name>A0A6C0J518_9ZZZZ</name>
<protein>
    <submittedName>
        <fullName evidence="3">Uncharacterized protein</fullName>
    </submittedName>
</protein>
<accession>A0A6C0J518</accession>